<feature type="domain" description="GGDEF" evidence="3">
    <location>
        <begin position="164"/>
        <end position="295"/>
    </location>
</feature>
<name>A0A177NNF4_9GAMM</name>
<dbReference type="PANTHER" id="PTHR46663:SF3">
    <property type="entry name" value="SLL0267 PROTEIN"/>
    <property type="match status" value="1"/>
</dbReference>
<evidence type="ECO:0000313" key="5">
    <source>
        <dbReference type="Proteomes" id="UP000077628"/>
    </source>
</evidence>
<dbReference type="InterPro" id="IPR052163">
    <property type="entry name" value="DGC-Regulatory_Protein"/>
</dbReference>
<dbReference type="Gene3D" id="3.30.70.270">
    <property type="match status" value="1"/>
</dbReference>
<dbReference type="AlphaFoldDB" id="A0A177NNF4"/>
<dbReference type="STRING" id="702114.A1355_04255"/>
<dbReference type="Proteomes" id="UP000077628">
    <property type="component" value="Unassembled WGS sequence"/>
</dbReference>
<evidence type="ECO:0000313" key="4">
    <source>
        <dbReference type="EMBL" id="OAI19567.1"/>
    </source>
</evidence>
<dbReference type="Pfam" id="PF00990">
    <property type="entry name" value="GGDEF"/>
    <property type="match status" value="1"/>
</dbReference>
<evidence type="ECO:0000259" key="3">
    <source>
        <dbReference type="PROSITE" id="PS50887"/>
    </source>
</evidence>
<feature type="coiled-coil region" evidence="2">
    <location>
        <begin position="78"/>
        <end position="162"/>
    </location>
</feature>
<dbReference type="InterPro" id="IPR043128">
    <property type="entry name" value="Rev_trsase/Diguanyl_cyclase"/>
</dbReference>
<dbReference type="InterPro" id="IPR029787">
    <property type="entry name" value="Nucleotide_cyclase"/>
</dbReference>
<sequence>MNIDSVGTSTVPMSSRQSAAILRSNLFAERRTRPEATQVFAPDIPIAWNDRAGTESVANAEQAGGERNCALHGDCLHLHQVNAEVAELKRALAISQQELAAARLTIAELTKTEANLSRQLQQIAESCEQALHLAHHDELTGLANRSLLLDRLQQALAQADRQQKPVAVLFIDLDDFKTINDSFGHDAGDRLLREVGRRLSADIRCGDTACRYGGDEFLLLLTDIDGEAGVNAVIEKIHACLAAPYQLAGREISVSASIGAALYRRDGLNGTELLKQADRAMYRAKRRRGLGDSVC</sequence>
<keyword evidence="5" id="KW-1185">Reference proteome</keyword>
<dbReference type="PROSITE" id="PS50887">
    <property type="entry name" value="GGDEF"/>
    <property type="match status" value="1"/>
</dbReference>
<keyword evidence="2" id="KW-0175">Coiled coil</keyword>
<proteinExistence type="predicted"/>
<dbReference type="PANTHER" id="PTHR46663">
    <property type="entry name" value="DIGUANYLATE CYCLASE DGCT-RELATED"/>
    <property type="match status" value="1"/>
</dbReference>
<organism evidence="4 5">
    <name type="scientific">Methylomonas koyamae</name>
    <dbReference type="NCBI Taxonomy" id="702114"/>
    <lineage>
        <taxon>Bacteria</taxon>
        <taxon>Pseudomonadati</taxon>
        <taxon>Pseudomonadota</taxon>
        <taxon>Gammaproteobacteria</taxon>
        <taxon>Methylococcales</taxon>
        <taxon>Methylococcaceae</taxon>
        <taxon>Methylomonas</taxon>
    </lineage>
</organism>
<dbReference type="SUPFAM" id="SSF55073">
    <property type="entry name" value="Nucleotide cyclase"/>
    <property type="match status" value="1"/>
</dbReference>
<accession>A0A177NNF4</accession>
<dbReference type="FunFam" id="3.30.70.270:FF:000001">
    <property type="entry name" value="Diguanylate cyclase domain protein"/>
    <property type="match status" value="1"/>
</dbReference>
<dbReference type="SMART" id="SM00267">
    <property type="entry name" value="GGDEF"/>
    <property type="match status" value="1"/>
</dbReference>
<comment type="cofactor">
    <cofactor evidence="1">
        <name>Mg(2+)</name>
        <dbReference type="ChEBI" id="CHEBI:18420"/>
    </cofactor>
</comment>
<evidence type="ECO:0000256" key="2">
    <source>
        <dbReference type="SAM" id="Coils"/>
    </source>
</evidence>
<dbReference type="InterPro" id="IPR000160">
    <property type="entry name" value="GGDEF_dom"/>
</dbReference>
<dbReference type="RefSeq" id="WP_064027962.1">
    <property type="nucleotide sequence ID" value="NZ_LUUK01000156.1"/>
</dbReference>
<comment type="caution">
    <text evidence="4">The sequence shown here is derived from an EMBL/GenBank/DDBJ whole genome shotgun (WGS) entry which is preliminary data.</text>
</comment>
<dbReference type="OrthoDB" id="73375at2"/>
<evidence type="ECO:0000256" key="1">
    <source>
        <dbReference type="ARBA" id="ARBA00001946"/>
    </source>
</evidence>
<gene>
    <name evidence="4" type="ORF">A1355_04255</name>
</gene>
<dbReference type="GO" id="GO:0003824">
    <property type="term" value="F:catalytic activity"/>
    <property type="evidence" value="ECO:0007669"/>
    <property type="project" value="UniProtKB-ARBA"/>
</dbReference>
<dbReference type="NCBIfam" id="TIGR00254">
    <property type="entry name" value="GGDEF"/>
    <property type="match status" value="1"/>
</dbReference>
<reference evidence="5" key="1">
    <citation type="submission" date="2016-03" db="EMBL/GenBank/DDBJ databases">
        <authorList>
            <person name="Heylen K."/>
            <person name="De Vos P."/>
            <person name="Vekeman B."/>
        </authorList>
    </citation>
    <scope>NUCLEOTIDE SEQUENCE [LARGE SCALE GENOMIC DNA]</scope>
    <source>
        <strain evidence="5">R-45383</strain>
    </source>
</reference>
<dbReference type="EMBL" id="LUUK01000156">
    <property type="protein sequence ID" value="OAI19567.1"/>
    <property type="molecule type" value="Genomic_DNA"/>
</dbReference>
<dbReference type="CDD" id="cd01949">
    <property type="entry name" value="GGDEF"/>
    <property type="match status" value="1"/>
</dbReference>
<protein>
    <recommendedName>
        <fullName evidence="3">GGDEF domain-containing protein</fullName>
    </recommendedName>
</protein>